<dbReference type="Proteomes" id="UP000235145">
    <property type="component" value="Unassembled WGS sequence"/>
</dbReference>
<comment type="caution">
    <text evidence="2">The sequence shown here is derived from an EMBL/GenBank/DDBJ whole genome shotgun (WGS) entry which is preliminary data.</text>
</comment>
<evidence type="ECO:0000256" key="1">
    <source>
        <dbReference type="SAM" id="MobiDB-lite"/>
    </source>
</evidence>
<gene>
    <name evidence="2" type="ORF">LSAT_V11C800451790</name>
</gene>
<sequence length="97" mass="10273">MGRPVLPCYDQSMIASKILVTISQFNGTTYAFVQLPPFPLALPSLKITGRNQHGNIAFQGTNTMGQGASSYYSGVAPPLAPPPPPPPPPSVMYPPYG</sequence>
<organism evidence="2 3">
    <name type="scientific">Lactuca sativa</name>
    <name type="common">Garden lettuce</name>
    <dbReference type="NCBI Taxonomy" id="4236"/>
    <lineage>
        <taxon>Eukaryota</taxon>
        <taxon>Viridiplantae</taxon>
        <taxon>Streptophyta</taxon>
        <taxon>Embryophyta</taxon>
        <taxon>Tracheophyta</taxon>
        <taxon>Spermatophyta</taxon>
        <taxon>Magnoliopsida</taxon>
        <taxon>eudicotyledons</taxon>
        <taxon>Gunneridae</taxon>
        <taxon>Pentapetalae</taxon>
        <taxon>asterids</taxon>
        <taxon>campanulids</taxon>
        <taxon>Asterales</taxon>
        <taxon>Asteraceae</taxon>
        <taxon>Cichorioideae</taxon>
        <taxon>Cichorieae</taxon>
        <taxon>Lactucinae</taxon>
        <taxon>Lactuca</taxon>
    </lineage>
</organism>
<reference evidence="2 3" key="1">
    <citation type="journal article" date="2017" name="Nat. Commun.">
        <title>Genome assembly with in vitro proximity ligation data and whole-genome triplication in lettuce.</title>
        <authorList>
            <person name="Reyes-Chin-Wo S."/>
            <person name="Wang Z."/>
            <person name="Yang X."/>
            <person name="Kozik A."/>
            <person name="Arikit S."/>
            <person name="Song C."/>
            <person name="Xia L."/>
            <person name="Froenicke L."/>
            <person name="Lavelle D.O."/>
            <person name="Truco M.J."/>
            <person name="Xia R."/>
            <person name="Zhu S."/>
            <person name="Xu C."/>
            <person name="Xu H."/>
            <person name="Xu X."/>
            <person name="Cox K."/>
            <person name="Korf I."/>
            <person name="Meyers B.C."/>
            <person name="Michelmore R.W."/>
        </authorList>
    </citation>
    <scope>NUCLEOTIDE SEQUENCE [LARGE SCALE GENOMIC DNA]</scope>
    <source>
        <strain evidence="3">cv. Salinas</strain>
        <tissue evidence="2">Seedlings</tissue>
    </source>
</reference>
<feature type="region of interest" description="Disordered" evidence="1">
    <location>
        <begin position="75"/>
        <end position="97"/>
    </location>
</feature>
<accession>A0A9R1UNA0</accession>
<evidence type="ECO:0000313" key="2">
    <source>
        <dbReference type="EMBL" id="KAJ0190501.1"/>
    </source>
</evidence>
<proteinExistence type="predicted"/>
<protein>
    <submittedName>
        <fullName evidence="2">Uncharacterized protein</fullName>
    </submittedName>
</protein>
<name>A0A9R1UNA0_LACSA</name>
<feature type="compositionally biased region" description="Pro residues" evidence="1">
    <location>
        <begin position="78"/>
        <end position="97"/>
    </location>
</feature>
<dbReference type="AlphaFoldDB" id="A0A9R1UNA0"/>
<evidence type="ECO:0000313" key="3">
    <source>
        <dbReference type="Proteomes" id="UP000235145"/>
    </source>
</evidence>
<dbReference type="EMBL" id="NBSK02000008">
    <property type="protein sequence ID" value="KAJ0190501.1"/>
    <property type="molecule type" value="Genomic_DNA"/>
</dbReference>
<keyword evidence="3" id="KW-1185">Reference proteome</keyword>